<dbReference type="InterPro" id="IPR017900">
    <property type="entry name" value="4Fe4S_Fe_S_CS"/>
</dbReference>
<dbReference type="GO" id="GO:0046872">
    <property type="term" value="F:metal ion binding"/>
    <property type="evidence" value="ECO:0007669"/>
    <property type="project" value="UniProtKB-KW"/>
</dbReference>
<dbReference type="InterPro" id="IPR016214">
    <property type="entry name" value="NAD-red_Hydgase_HoxS_gsu"/>
</dbReference>
<keyword evidence="4" id="KW-0004">4Fe-4S</keyword>
<keyword evidence="6" id="KW-0479">Metal-binding</keyword>
<dbReference type="GO" id="GO:0008137">
    <property type="term" value="F:NADH dehydrogenase (ubiquinone) activity"/>
    <property type="evidence" value="ECO:0007669"/>
    <property type="project" value="InterPro"/>
</dbReference>
<dbReference type="Pfam" id="PF13510">
    <property type="entry name" value="Fer2_4"/>
    <property type="match status" value="1"/>
</dbReference>
<evidence type="ECO:0000259" key="15">
    <source>
        <dbReference type="PROSITE" id="PS51839"/>
    </source>
</evidence>
<evidence type="ECO:0000256" key="1">
    <source>
        <dbReference type="ARBA" id="ARBA00001966"/>
    </source>
</evidence>
<dbReference type="InterPro" id="IPR019574">
    <property type="entry name" value="NADH_UbQ_OxRdtase_Gsu_4Fe4S-bd"/>
</dbReference>
<evidence type="ECO:0000256" key="3">
    <source>
        <dbReference type="ARBA" id="ARBA00005404"/>
    </source>
</evidence>
<keyword evidence="8" id="KW-0408">Iron</keyword>
<comment type="similarity">
    <text evidence="3">Belongs to the complex I 75 kDa subunit family.</text>
</comment>
<keyword evidence="17" id="KW-1185">Reference proteome</keyword>
<dbReference type="FunFam" id="3.10.20.740:FF:000004">
    <property type="entry name" value="NADH-quinone oxidoreductase"/>
    <property type="match status" value="1"/>
</dbReference>
<dbReference type="InterPro" id="IPR001041">
    <property type="entry name" value="2Fe-2S_ferredoxin-type"/>
</dbReference>
<dbReference type="PROSITE" id="PS00641">
    <property type="entry name" value="COMPLEX1_75K_1"/>
    <property type="match status" value="1"/>
</dbReference>
<keyword evidence="9" id="KW-0411">Iron-sulfur</keyword>
<evidence type="ECO:0000256" key="4">
    <source>
        <dbReference type="ARBA" id="ARBA00022485"/>
    </source>
</evidence>
<evidence type="ECO:0000313" key="16">
    <source>
        <dbReference type="EMBL" id="KIH76857.1"/>
    </source>
</evidence>
<dbReference type="EMBL" id="JWJD01000002">
    <property type="protein sequence ID" value="KIH76857.1"/>
    <property type="molecule type" value="Genomic_DNA"/>
</dbReference>
<feature type="domain" description="4Fe-4S ferredoxin-type" evidence="14">
    <location>
        <begin position="183"/>
        <end position="212"/>
    </location>
</feature>
<feature type="domain" description="4Fe-4S ferredoxin-type" evidence="14">
    <location>
        <begin position="139"/>
        <end position="170"/>
    </location>
</feature>
<dbReference type="AlphaFoldDB" id="A0A0C2HVU8"/>
<dbReference type="InterPro" id="IPR054351">
    <property type="entry name" value="NADH_UbQ_OxRdtase_ferredoxin"/>
</dbReference>
<evidence type="ECO:0000259" key="13">
    <source>
        <dbReference type="PROSITE" id="PS51085"/>
    </source>
</evidence>
<dbReference type="GO" id="GO:0051539">
    <property type="term" value="F:4 iron, 4 sulfur cluster binding"/>
    <property type="evidence" value="ECO:0007669"/>
    <property type="project" value="UniProtKB-KW"/>
</dbReference>
<dbReference type="Gene3D" id="3.30.70.20">
    <property type="match status" value="1"/>
</dbReference>
<keyword evidence="10" id="KW-0520">NAD</keyword>
<dbReference type="Gene3D" id="3.10.20.740">
    <property type="match status" value="1"/>
</dbReference>
<dbReference type="SUPFAM" id="SSF54292">
    <property type="entry name" value="2Fe-2S ferredoxin-like"/>
    <property type="match status" value="1"/>
</dbReference>
<protein>
    <submittedName>
        <fullName evidence="16">Bidirectional hydrogenase complex protein HoxU</fullName>
    </submittedName>
</protein>
<keyword evidence="11" id="KW-0472">Membrane</keyword>
<dbReference type="InterPro" id="IPR050157">
    <property type="entry name" value="PSI_iron-sulfur_center"/>
</dbReference>
<evidence type="ECO:0000259" key="14">
    <source>
        <dbReference type="PROSITE" id="PS51379"/>
    </source>
</evidence>
<gene>
    <name evidence="16" type="ORF">GFER_07060</name>
</gene>
<comment type="caution">
    <text evidence="16">The sequence shown here is derived from an EMBL/GenBank/DDBJ whole genome shotgun (WGS) entry which is preliminary data.</text>
</comment>
<evidence type="ECO:0000256" key="2">
    <source>
        <dbReference type="ARBA" id="ARBA00004370"/>
    </source>
</evidence>
<dbReference type="PROSITE" id="PS51379">
    <property type="entry name" value="4FE4S_FER_2"/>
    <property type="match status" value="2"/>
</dbReference>
<dbReference type="PROSITE" id="PS00198">
    <property type="entry name" value="4FE4S_FER_1"/>
    <property type="match status" value="1"/>
</dbReference>
<keyword evidence="5" id="KW-0001">2Fe-2S</keyword>
<dbReference type="PANTHER" id="PTHR24960">
    <property type="entry name" value="PHOTOSYSTEM I IRON-SULFUR CENTER-RELATED"/>
    <property type="match status" value="1"/>
</dbReference>
<dbReference type="PIRSF" id="PIRSF000309">
    <property type="entry name" value="NAD_red_hyd_HoxU"/>
    <property type="match status" value="1"/>
</dbReference>
<evidence type="ECO:0000256" key="12">
    <source>
        <dbReference type="ARBA" id="ARBA00034078"/>
    </source>
</evidence>
<keyword evidence="16" id="KW-0371">Homeobox</keyword>
<dbReference type="NCBIfam" id="NF005745">
    <property type="entry name" value="PRK07569.1"/>
    <property type="match status" value="1"/>
</dbReference>
<comment type="cofactor">
    <cofactor evidence="1">
        <name>[4Fe-4S] cluster</name>
        <dbReference type="ChEBI" id="CHEBI:49883"/>
    </cofactor>
</comment>
<dbReference type="PROSITE" id="PS51085">
    <property type="entry name" value="2FE2S_FER_2"/>
    <property type="match status" value="1"/>
</dbReference>
<dbReference type="Pfam" id="PF22117">
    <property type="entry name" value="Fer4_Nqo3"/>
    <property type="match status" value="1"/>
</dbReference>
<evidence type="ECO:0000256" key="9">
    <source>
        <dbReference type="ARBA" id="ARBA00023014"/>
    </source>
</evidence>
<dbReference type="CDD" id="cd00207">
    <property type="entry name" value="fer2"/>
    <property type="match status" value="1"/>
</dbReference>
<feature type="domain" description="2Fe-2S ferredoxin-type" evidence="13">
    <location>
        <begin position="2"/>
        <end position="80"/>
    </location>
</feature>
<dbReference type="GO" id="GO:0016491">
    <property type="term" value="F:oxidoreductase activity"/>
    <property type="evidence" value="ECO:0007669"/>
    <property type="project" value="InterPro"/>
</dbReference>
<feature type="domain" description="4Fe-4S His(Cys)3-ligated-type" evidence="15">
    <location>
        <begin position="80"/>
        <end position="119"/>
    </location>
</feature>
<comment type="subcellular location">
    <subcellularLocation>
        <location evidence="2">Membrane</location>
    </subcellularLocation>
</comment>
<evidence type="ECO:0000256" key="7">
    <source>
        <dbReference type="ARBA" id="ARBA00022967"/>
    </source>
</evidence>
<dbReference type="Pfam" id="PF10588">
    <property type="entry name" value="NADH-G_4Fe-4S_3"/>
    <property type="match status" value="1"/>
</dbReference>
<dbReference type="InterPro" id="IPR017896">
    <property type="entry name" value="4Fe4S_Fe-S-bd"/>
</dbReference>
<dbReference type="GO" id="GO:0003677">
    <property type="term" value="F:DNA binding"/>
    <property type="evidence" value="ECO:0007669"/>
    <property type="project" value="UniProtKB-KW"/>
</dbReference>
<dbReference type="InterPro" id="IPR000283">
    <property type="entry name" value="NADH_UbQ_OxRdtase_75kDa_su_CS"/>
</dbReference>
<dbReference type="RefSeq" id="WP_040097882.1">
    <property type="nucleotide sequence ID" value="NZ_JWJD01000002.1"/>
</dbReference>
<dbReference type="PANTHER" id="PTHR24960:SF84">
    <property type="entry name" value="HYDROGENASE SUBUNIT"/>
    <property type="match status" value="1"/>
</dbReference>
<evidence type="ECO:0000256" key="8">
    <source>
        <dbReference type="ARBA" id="ARBA00023004"/>
    </source>
</evidence>
<name>A0A0C2HVU8_9BACT</name>
<evidence type="ECO:0000256" key="11">
    <source>
        <dbReference type="ARBA" id="ARBA00023136"/>
    </source>
</evidence>
<dbReference type="FunFam" id="3.30.70.20:FF:000002">
    <property type="entry name" value="NADH-ubiquinone oxidoreductase 75 kDa subunit"/>
    <property type="match status" value="1"/>
</dbReference>
<keyword evidence="7" id="KW-1278">Translocase</keyword>
<dbReference type="InterPro" id="IPR036010">
    <property type="entry name" value="2Fe-2S_ferredoxin-like_sf"/>
</dbReference>
<reference evidence="16 17" key="1">
    <citation type="submission" date="2014-12" db="EMBL/GenBank/DDBJ databases">
        <title>Genomes of Geoalkalibacter ferrihydriticus and Geoalkalibacter subterraneus, two haloalkaliphilic metal-reducing members of the Geobacteraceae.</title>
        <authorList>
            <person name="Badalamenti J.P."/>
            <person name="Torres C.I."/>
            <person name="Krajmalnik-Brown R."/>
            <person name="Bond D.R."/>
        </authorList>
    </citation>
    <scope>NUCLEOTIDE SEQUENCE [LARGE SCALE GENOMIC DNA]</scope>
    <source>
        <strain evidence="16 17">DSM 17813</strain>
    </source>
</reference>
<evidence type="ECO:0000256" key="6">
    <source>
        <dbReference type="ARBA" id="ARBA00022723"/>
    </source>
</evidence>
<organism evidence="16 17">
    <name type="scientific">Geoalkalibacter ferrihydriticus DSM 17813</name>
    <dbReference type="NCBI Taxonomy" id="1121915"/>
    <lineage>
        <taxon>Bacteria</taxon>
        <taxon>Pseudomonadati</taxon>
        <taxon>Thermodesulfobacteriota</taxon>
        <taxon>Desulfuromonadia</taxon>
        <taxon>Desulfuromonadales</taxon>
        <taxon>Geoalkalibacteraceae</taxon>
        <taxon>Geoalkalibacter</taxon>
    </lineage>
</organism>
<dbReference type="PROSITE" id="PS51839">
    <property type="entry name" value="4FE4S_HC3"/>
    <property type="match status" value="1"/>
</dbReference>
<proteinExistence type="inferred from homology"/>
<dbReference type="GO" id="GO:0042773">
    <property type="term" value="P:ATP synthesis coupled electron transport"/>
    <property type="evidence" value="ECO:0007669"/>
    <property type="project" value="InterPro"/>
</dbReference>
<sequence>MSVITLTLNGRLVSARAGQSLLEAIRDQGVELPTLCYLDGLSTRGGCRLCLVEVAGAPRLLPACTTEAVEGMVVVTHNDKINRYRKMILELTFAERNHACAVCVSNEHCELQALAAELGMDHVRYDYLDPDLAMDTSHEKYGADHNRCILCLRCVRVCDEVEGAHTWDVRGRGIASQVITDLNRPWGESETCTECGKCVEVCPTGALFDQGSSVGEMKKDSRFLRRILDGREKRQWHR</sequence>
<dbReference type="GO" id="GO:0016020">
    <property type="term" value="C:membrane"/>
    <property type="evidence" value="ECO:0007669"/>
    <property type="project" value="UniProtKB-SubCell"/>
</dbReference>
<evidence type="ECO:0000256" key="10">
    <source>
        <dbReference type="ARBA" id="ARBA00023027"/>
    </source>
</evidence>
<evidence type="ECO:0000256" key="5">
    <source>
        <dbReference type="ARBA" id="ARBA00022714"/>
    </source>
</evidence>
<accession>A0A0C2HVU8</accession>
<comment type="cofactor">
    <cofactor evidence="12">
        <name>[2Fe-2S] cluster</name>
        <dbReference type="ChEBI" id="CHEBI:190135"/>
    </cofactor>
</comment>
<dbReference type="SMART" id="SM00929">
    <property type="entry name" value="NADH-G_4Fe-4S_3"/>
    <property type="match status" value="1"/>
</dbReference>
<evidence type="ECO:0000313" key="17">
    <source>
        <dbReference type="Proteomes" id="UP000035068"/>
    </source>
</evidence>
<dbReference type="GO" id="GO:0051537">
    <property type="term" value="F:2 iron, 2 sulfur cluster binding"/>
    <property type="evidence" value="ECO:0007669"/>
    <property type="project" value="UniProtKB-KW"/>
</dbReference>
<dbReference type="Proteomes" id="UP000035068">
    <property type="component" value="Unassembled WGS sequence"/>
</dbReference>
<dbReference type="SUPFAM" id="SSF54862">
    <property type="entry name" value="4Fe-4S ferredoxins"/>
    <property type="match status" value="1"/>
</dbReference>